<evidence type="ECO:0000259" key="2">
    <source>
        <dbReference type="Pfam" id="PF13439"/>
    </source>
</evidence>
<dbReference type="PANTHER" id="PTHR12526:SF630">
    <property type="entry name" value="GLYCOSYLTRANSFERASE"/>
    <property type="match status" value="1"/>
</dbReference>
<dbReference type="InterPro" id="IPR028098">
    <property type="entry name" value="Glyco_trans_4-like_N"/>
</dbReference>
<evidence type="ECO:0000313" key="3">
    <source>
        <dbReference type="EMBL" id="TWU47577.1"/>
    </source>
</evidence>
<dbReference type="EMBL" id="SJPW01000007">
    <property type="protein sequence ID" value="TWU47577.1"/>
    <property type="molecule type" value="Genomic_DNA"/>
</dbReference>
<dbReference type="GO" id="GO:0016757">
    <property type="term" value="F:glycosyltransferase activity"/>
    <property type="evidence" value="ECO:0007669"/>
    <property type="project" value="UniProtKB-KW"/>
</dbReference>
<dbReference type="AlphaFoldDB" id="A0A5C6EHQ6"/>
<keyword evidence="3" id="KW-0328">Glycosyltransferase</keyword>
<proteinExistence type="predicted"/>
<keyword evidence="3" id="KW-0808">Transferase</keyword>
<dbReference type="Pfam" id="PF00534">
    <property type="entry name" value="Glycos_transf_1"/>
    <property type="match status" value="1"/>
</dbReference>
<evidence type="ECO:0000313" key="4">
    <source>
        <dbReference type="Proteomes" id="UP000318288"/>
    </source>
</evidence>
<organism evidence="3 4">
    <name type="scientific">Rubripirellula tenax</name>
    <dbReference type="NCBI Taxonomy" id="2528015"/>
    <lineage>
        <taxon>Bacteria</taxon>
        <taxon>Pseudomonadati</taxon>
        <taxon>Planctomycetota</taxon>
        <taxon>Planctomycetia</taxon>
        <taxon>Pirellulales</taxon>
        <taxon>Pirellulaceae</taxon>
        <taxon>Rubripirellula</taxon>
    </lineage>
</organism>
<comment type="caution">
    <text evidence="3">The sequence shown here is derived from an EMBL/GenBank/DDBJ whole genome shotgun (WGS) entry which is preliminary data.</text>
</comment>
<dbReference type="Gene3D" id="3.40.50.2000">
    <property type="entry name" value="Glycogen Phosphorylase B"/>
    <property type="match status" value="2"/>
</dbReference>
<dbReference type="Proteomes" id="UP000318288">
    <property type="component" value="Unassembled WGS sequence"/>
</dbReference>
<dbReference type="Pfam" id="PF13439">
    <property type="entry name" value="Glyco_transf_4"/>
    <property type="match status" value="1"/>
</dbReference>
<dbReference type="SUPFAM" id="SSF53756">
    <property type="entry name" value="UDP-Glycosyltransferase/glycogen phosphorylase"/>
    <property type="match status" value="1"/>
</dbReference>
<feature type="domain" description="Glycosyltransferase subfamily 4-like N-terminal" evidence="2">
    <location>
        <begin position="70"/>
        <end position="175"/>
    </location>
</feature>
<protein>
    <submittedName>
        <fullName evidence="3">Putative teichuronic acid biosynthesis glycosyltransferase TuaC</fullName>
        <ecNumber evidence="3">2.4.-.-</ecNumber>
    </submittedName>
</protein>
<dbReference type="PANTHER" id="PTHR12526">
    <property type="entry name" value="GLYCOSYLTRANSFERASE"/>
    <property type="match status" value="1"/>
</dbReference>
<dbReference type="OrthoDB" id="232381at2"/>
<feature type="domain" description="Glycosyl transferase family 1" evidence="1">
    <location>
        <begin position="189"/>
        <end position="339"/>
    </location>
</feature>
<name>A0A5C6EHQ6_9BACT</name>
<dbReference type="RefSeq" id="WP_146461489.1">
    <property type="nucleotide sequence ID" value="NZ_SJPW01000007.1"/>
</dbReference>
<accession>A0A5C6EHQ6</accession>
<dbReference type="EC" id="2.4.-.-" evidence="3"/>
<evidence type="ECO:0000259" key="1">
    <source>
        <dbReference type="Pfam" id="PF00534"/>
    </source>
</evidence>
<reference evidence="3 4" key="1">
    <citation type="submission" date="2019-02" db="EMBL/GenBank/DDBJ databases">
        <title>Deep-cultivation of Planctomycetes and their phenomic and genomic characterization uncovers novel biology.</title>
        <authorList>
            <person name="Wiegand S."/>
            <person name="Jogler M."/>
            <person name="Boedeker C."/>
            <person name="Pinto D."/>
            <person name="Vollmers J."/>
            <person name="Rivas-Marin E."/>
            <person name="Kohn T."/>
            <person name="Peeters S.H."/>
            <person name="Heuer A."/>
            <person name="Rast P."/>
            <person name="Oberbeckmann S."/>
            <person name="Bunk B."/>
            <person name="Jeske O."/>
            <person name="Meyerdierks A."/>
            <person name="Storesund J.E."/>
            <person name="Kallscheuer N."/>
            <person name="Luecker S."/>
            <person name="Lage O.M."/>
            <person name="Pohl T."/>
            <person name="Merkel B.J."/>
            <person name="Hornburger P."/>
            <person name="Mueller R.-W."/>
            <person name="Bruemmer F."/>
            <person name="Labrenz M."/>
            <person name="Spormann A.M."/>
            <person name="Op Den Camp H."/>
            <person name="Overmann J."/>
            <person name="Amann R."/>
            <person name="Jetten M.S.M."/>
            <person name="Mascher T."/>
            <person name="Medema M.H."/>
            <person name="Devos D.P."/>
            <person name="Kaster A.-K."/>
            <person name="Ovreas L."/>
            <person name="Rohde M."/>
            <person name="Galperin M.Y."/>
            <person name="Jogler C."/>
        </authorList>
    </citation>
    <scope>NUCLEOTIDE SEQUENCE [LARGE SCALE GENOMIC DNA]</scope>
    <source>
        <strain evidence="3 4">Poly51</strain>
    </source>
</reference>
<gene>
    <name evidence="3" type="primary">tuaC_3</name>
    <name evidence="3" type="ORF">Poly51_53770</name>
</gene>
<keyword evidence="4" id="KW-1185">Reference proteome</keyword>
<sequence length="381" mass="42862">MSLRVINLVDSRRQINFGVWNAAIATSPALRKLASIKSELWFPRETKTAIPPEFHTQIDGFEEVASNSSFRRLLQSRMQGDLPLVVVSHGAWRDPTRWAAHAKSRGIPWIYTPHGMLKPWCMDQKWIRKAIYFRFFEKPMLQKCDVIRAVSLPEHRVLETLLPYKDVATIPNGIEMPPMTRKRAGGVIRFVFLSRLHKVKAVTELVTAFCRSSLRNNPQFELIIAGPDAGEGPRIQQCIQRTTTNNVSVLGAVYDDEKFELLESSDFFVLPSYSEGFPTSVVEAMGRGCIPILSEGCSFPEAEPLTILASPDVDSIELALLKAAHLSSTARQEWSESAAKFVRNCYTVDQLAHRQIELLRRLTNMDLPICPAVEVSQVNAG</sequence>
<dbReference type="InterPro" id="IPR001296">
    <property type="entry name" value="Glyco_trans_1"/>
</dbReference>